<dbReference type="InterPro" id="IPR036322">
    <property type="entry name" value="WD40_repeat_dom_sf"/>
</dbReference>
<evidence type="ECO:0008006" key="16">
    <source>
        <dbReference type="Google" id="ProtNLM"/>
    </source>
</evidence>
<evidence type="ECO:0000313" key="15">
    <source>
        <dbReference type="Proteomes" id="UP000271974"/>
    </source>
</evidence>
<accession>A0A3S1BYZ6</accession>
<name>A0A3S1BYZ6_ELYCH</name>
<keyword evidence="10" id="KW-0472">Membrane</keyword>
<keyword evidence="7" id="KW-0677">Repeat</keyword>
<sequence length="758" mass="86384">MMVSCMCELHLWSLKNQYAIPDEIIGVHCYHDKGEVVSRAEQPYNDEKQHFEEGRDVTWTPRNKRPERLRDNLKEVEELLSQYSCVRKRWRNRHVLQIVLSNACIVTFVISKHCGDLERIYIDKSLVGKLSSDTICDAYLTDQYLIASHSHTNRVDYAYFTKRPPLNEAAKRLDKLSLWEPKVSQLEIPGPKGRRLDRCISMNVAQDVVLVWWSFGSGEAWPWSPMSSDKDRANICILSINGPMIDVMAYTRTEAEAVHVHFSCIQPHRIFCLEQQVAGRGETTARSCTYEIIRGQLQTASVVNIPLKKGDLQKGTIVCQARSPHEDKLILGLSDCSLVMYDDYRKVTLFTRAAIPPANIAWHPNRTLLLVASARADIQIFDSALSPLRIQLVSEEPACERFLRVSKFFRTSITLKEAEWCPYPPHNADLMTTHMDALFLTFSRGPVAVMQFHLGVRSRDRFSCLELVREYIKHKQMDEAVSLLSSLNWDHEGPTCYACLAAIVNSLLRMPLNADREAQLEAALATFYAPKPAISEATVLEFRDPIGQLARRFFHHLLRYVRFDKAFLLAVDIGARDLFMDIHYMAADKGETALAEVARRKAEQIESDNPESLEVFDDDPYLLSSGGSAAINFRRQAQEAAEHFGHQLPSSRHHPWQQEYYSGRQERNTYDTSRSDVRTEPQFADGSFPDLSDLRLQDDLINDYTAALMDPGFNVDVGSHAADNPHREGEDDDDDDEDCKTEVDENGTKVKVIHFGIV</sequence>
<evidence type="ECO:0000256" key="9">
    <source>
        <dbReference type="ARBA" id="ARBA00023069"/>
    </source>
</evidence>
<comment type="similarity">
    <text evidence="3">Belongs to the WD repeat fritz family.</text>
</comment>
<evidence type="ECO:0000313" key="14">
    <source>
        <dbReference type="EMBL" id="RUS78595.1"/>
    </source>
</evidence>
<gene>
    <name evidence="14" type="ORF">EGW08_013630</name>
</gene>
<feature type="region of interest" description="Disordered" evidence="13">
    <location>
        <begin position="663"/>
        <end position="690"/>
    </location>
</feature>
<evidence type="ECO:0000256" key="5">
    <source>
        <dbReference type="ARBA" id="ARBA00022490"/>
    </source>
</evidence>
<evidence type="ECO:0000256" key="13">
    <source>
        <dbReference type="SAM" id="MobiDB-lite"/>
    </source>
</evidence>
<feature type="compositionally biased region" description="Acidic residues" evidence="13">
    <location>
        <begin position="730"/>
        <end position="739"/>
    </location>
</feature>
<evidence type="ECO:0000256" key="12">
    <source>
        <dbReference type="ARBA" id="ARBA00023273"/>
    </source>
</evidence>
<dbReference type="PANTHER" id="PTHR13667">
    <property type="entry name" value="HOMOLOC-13"/>
    <property type="match status" value="1"/>
</dbReference>
<keyword evidence="6" id="KW-0853">WD repeat</keyword>
<protein>
    <recommendedName>
        <fullName evidence="16">WD repeat-containing and planar cell polarity effector protein fritz homolog</fullName>
    </recommendedName>
</protein>
<keyword evidence="5" id="KW-0963">Cytoplasm</keyword>
<dbReference type="Proteomes" id="UP000271974">
    <property type="component" value="Unassembled WGS sequence"/>
</dbReference>
<feature type="region of interest" description="Disordered" evidence="13">
    <location>
        <begin position="716"/>
        <end position="743"/>
    </location>
</feature>
<keyword evidence="12" id="KW-0966">Cell projection</keyword>
<keyword evidence="9" id="KW-0969">Cilium</keyword>
<dbReference type="GO" id="GO:0097541">
    <property type="term" value="C:axonemal basal plate"/>
    <property type="evidence" value="ECO:0007669"/>
    <property type="project" value="TreeGrafter"/>
</dbReference>
<dbReference type="GO" id="GO:0005886">
    <property type="term" value="C:plasma membrane"/>
    <property type="evidence" value="ECO:0007669"/>
    <property type="project" value="UniProtKB-SubCell"/>
</dbReference>
<dbReference type="STRING" id="188477.A0A3S1BYZ6"/>
<comment type="subcellular location">
    <subcellularLocation>
        <location evidence="1">Cell membrane</location>
    </subcellularLocation>
    <subcellularLocation>
        <location evidence="2">Cytoplasm</location>
        <location evidence="2">Cytoskeleton</location>
        <location evidence="2">Cilium axoneme</location>
    </subcellularLocation>
</comment>
<dbReference type="GO" id="GO:0045184">
    <property type="term" value="P:establishment of protein localization"/>
    <property type="evidence" value="ECO:0007669"/>
    <property type="project" value="TreeGrafter"/>
</dbReference>
<dbReference type="Pfam" id="PF11768">
    <property type="entry name" value="Frtz"/>
    <property type="match status" value="1"/>
</dbReference>
<dbReference type="PANTHER" id="PTHR13667:SF5">
    <property type="entry name" value="WD REPEAT-CONTAINING AND PLANAR CELL POLARITY EFFECTOR PROTEIN FRITZ HOMOLOG"/>
    <property type="match status" value="1"/>
</dbReference>
<dbReference type="GO" id="GO:0044782">
    <property type="term" value="P:cilium organization"/>
    <property type="evidence" value="ECO:0007669"/>
    <property type="project" value="TreeGrafter"/>
</dbReference>
<dbReference type="GO" id="GO:0007399">
    <property type="term" value="P:nervous system development"/>
    <property type="evidence" value="ECO:0007669"/>
    <property type="project" value="TreeGrafter"/>
</dbReference>
<evidence type="ECO:0000256" key="1">
    <source>
        <dbReference type="ARBA" id="ARBA00004236"/>
    </source>
</evidence>
<keyword evidence="15" id="KW-1185">Reference proteome</keyword>
<keyword evidence="4" id="KW-1003">Cell membrane</keyword>
<evidence type="ECO:0000256" key="4">
    <source>
        <dbReference type="ARBA" id="ARBA00022475"/>
    </source>
</evidence>
<evidence type="ECO:0000256" key="8">
    <source>
        <dbReference type="ARBA" id="ARBA00022794"/>
    </source>
</evidence>
<keyword evidence="8" id="KW-0970">Cilium biogenesis/degradation</keyword>
<dbReference type="SUPFAM" id="SSF50978">
    <property type="entry name" value="WD40 repeat-like"/>
    <property type="match status" value="1"/>
</dbReference>
<dbReference type="AlphaFoldDB" id="A0A3S1BYZ6"/>
<evidence type="ECO:0000256" key="11">
    <source>
        <dbReference type="ARBA" id="ARBA00023212"/>
    </source>
</evidence>
<keyword evidence="11" id="KW-0206">Cytoskeleton</keyword>
<evidence type="ECO:0000256" key="3">
    <source>
        <dbReference type="ARBA" id="ARBA00006059"/>
    </source>
</evidence>
<evidence type="ECO:0000256" key="2">
    <source>
        <dbReference type="ARBA" id="ARBA00004430"/>
    </source>
</evidence>
<comment type="caution">
    <text evidence="14">The sequence shown here is derived from an EMBL/GenBank/DDBJ whole genome shotgun (WGS) entry which is preliminary data.</text>
</comment>
<dbReference type="InterPro" id="IPR024511">
    <property type="entry name" value="Frtz"/>
</dbReference>
<proteinExistence type="inferred from homology"/>
<feature type="compositionally biased region" description="Basic and acidic residues" evidence="13">
    <location>
        <begin position="664"/>
        <end position="679"/>
    </location>
</feature>
<dbReference type="EMBL" id="RQTK01000500">
    <property type="protein sequence ID" value="RUS78595.1"/>
    <property type="molecule type" value="Genomic_DNA"/>
</dbReference>
<evidence type="ECO:0000256" key="6">
    <source>
        <dbReference type="ARBA" id="ARBA00022574"/>
    </source>
</evidence>
<dbReference type="OrthoDB" id="10013020at2759"/>
<reference evidence="14 15" key="1">
    <citation type="submission" date="2019-01" db="EMBL/GenBank/DDBJ databases">
        <title>A draft genome assembly of the solar-powered sea slug Elysia chlorotica.</title>
        <authorList>
            <person name="Cai H."/>
            <person name="Li Q."/>
            <person name="Fang X."/>
            <person name="Li J."/>
            <person name="Curtis N.E."/>
            <person name="Altenburger A."/>
            <person name="Shibata T."/>
            <person name="Feng M."/>
            <person name="Maeda T."/>
            <person name="Schwartz J.A."/>
            <person name="Shigenobu S."/>
            <person name="Lundholm N."/>
            <person name="Nishiyama T."/>
            <person name="Yang H."/>
            <person name="Hasebe M."/>
            <person name="Li S."/>
            <person name="Pierce S.K."/>
            <person name="Wang J."/>
        </authorList>
    </citation>
    <scope>NUCLEOTIDE SEQUENCE [LARGE SCALE GENOMIC DNA]</scope>
    <source>
        <strain evidence="14">EC2010</strain>
        <tissue evidence="14">Whole organism of an adult</tissue>
    </source>
</reference>
<evidence type="ECO:0000256" key="7">
    <source>
        <dbReference type="ARBA" id="ARBA00022737"/>
    </source>
</evidence>
<organism evidence="14 15">
    <name type="scientific">Elysia chlorotica</name>
    <name type="common">Eastern emerald elysia</name>
    <name type="synonym">Sea slug</name>
    <dbReference type="NCBI Taxonomy" id="188477"/>
    <lineage>
        <taxon>Eukaryota</taxon>
        <taxon>Metazoa</taxon>
        <taxon>Spiralia</taxon>
        <taxon>Lophotrochozoa</taxon>
        <taxon>Mollusca</taxon>
        <taxon>Gastropoda</taxon>
        <taxon>Heterobranchia</taxon>
        <taxon>Euthyneura</taxon>
        <taxon>Panpulmonata</taxon>
        <taxon>Sacoglossa</taxon>
        <taxon>Placobranchoidea</taxon>
        <taxon>Plakobranchidae</taxon>
        <taxon>Elysia</taxon>
    </lineage>
</organism>
<evidence type="ECO:0000256" key="10">
    <source>
        <dbReference type="ARBA" id="ARBA00023136"/>
    </source>
</evidence>